<reference evidence="2" key="2">
    <citation type="journal article" date="2015" name="Genome Biol. Evol.">
        <title>Complete Genome Sequence and Transcriptomic Analysis of the Novel Pathogen Elizabethkingia anophelis in Response to Oxidative Stress.</title>
        <authorList>
            <person name="Li Y."/>
            <person name="Liu Y."/>
            <person name="Chew S.C."/>
            <person name="Tay M."/>
            <person name="Salido M.M."/>
            <person name="Teo J."/>
            <person name="Lauro F.M."/>
            <person name="Givskov M."/>
            <person name="Yang L."/>
        </authorList>
    </citation>
    <scope>NUCLEOTIDE SEQUENCE</scope>
    <source>
        <strain evidence="2">NUHP1</strain>
    </source>
</reference>
<feature type="chain" id="PRO_5001717585" evidence="1">
    <location>
        <begin position="27"/>
        <end position="226"/>
    </location>
</feature>
<name>A0A077ECF5_9FLAO</name>
<keyword evidence="1" id="KW-0732">Signal</keyword>
<evidence type="ECO:0000313" key="2">
    <source>
        <dbReference type="EMBL" id="AIL44378.1"/>
    </source>
</evidence>
<dbReference type="AlphaFoldDB" id="A0A077ECF5"/>
<dbReference type="KEGG" id="eao:BD94_0603"/>
<dbReference type="Proteomes" id="UP000028933">
    <property type="component" value="Chromosome"/>
</dbReference>
<organism evidence="2 3">
    <name type="scientific">Elizabethkingia anophelis NUHP1</name>
    <dbReference type="NCBI Taxonomy" id="1338011"/>
    <lineage>
        <taxon>Bacteria</taxon>
        <taxon>Pseudomonadati</taxon>
        <taxon>Bacteroidota</taxon>
        <taxon>Flavobacteriia</taxon>
        <taxon>Flavobacteriales</taxon>
        <taxon>Weeksellaceae</taxon>
        <taxon>Elizabethkingia</taxon>
    </lineage>
</organism>
<sequence>MKKFKYQFNLLLLLGVLCLAPGTSRAQNTYIDVTTTAALKLYSDNLKSQQNKTVEEQTKLQQAQAWVASQMVLANNIQNKVLKGLQETSGTLQNGIQVKMIYEDLNDCRRYSGDIANLTKEHPQFSIFGAKATEKTYEQILKIGTDVSDILASGELNLATAGDRYRLIFGISENVKKLKIWLLTVKLNIERAERLGFWKAINPFQGYINTDKDIVRNIMDRYKYNF</sequence>
<protein>
    <submittedName>
        <fullName evidence="2">Uncharacterized protein</fullName>
    </submittedName>
</protein>
<feature type="signal peptide" evidence="1">
    <location>
        <begin position="1"/>
        <end position="26"/>
    </location>
</feature>
<gene>
    <name evidence="2" type="ORF">BD94_0603</name>
</gene>
<proteinExistence type="predicted"/>
<dbReference type="eggNOG" id="ENOG5030KES">
    <property type="taxonomic scope" value="Bacteria"/>
</dbReference>
<dbReference type="GeneID" id="56683828"/>
<evidence type="ECO:0000256" key="1">
    <source>
        <dbReference type="SAM" id="SignalP"/>
    </source>
</evidence>
<dbReference type="RefSeq" id="WP_009090779.1">
    <property type="nucleotide sequence ID" value="NZ_CP007547.1"/>
</dbReference>
<reference evidence="2" key="1">
    <citation type="journal article" date="2013" name="Lancet">
        <title>First case of E anophelis outbreak in an intensive-care unit.</title>
        <authorList>
            <person name="Teo J."/>
            <person name="Tan S.Y."/>
            <person name="Tay M."/>
            <person name="Ding Y."/>
            <person name="Kjelleberg S."/>
            <person name="Givskov M."/>
            <person name="Lin R.T."/>
            <person name="Yang L."/>
        </authorList>
    </citation>
    <scope>NUCLEOTIDE SEQUENCE [LARGE SCALE GENOMIC DNA]</scope>
    <source>
        <strain evidence="2">NUHP1</strain>
    </source>
</reference>
<accession>A0A077ECF5</accession>
<dbReference type="HOGENOM" id="CLU_104946_0_0_10"/>
<dbReference type="EMBL" id="CP007547">
    <property type="protein sequence ID" value="AIL44378.1"/>
    <property type="molecule type" value="Genomic_DNA"/>
</dbReference>
<dbReference type="STRING" id="1338011.BD94_0603"/>
<evidence type="ECO:0000313" key="3">
    <source>
        <dbReference type="Proteomes" id="UP000028933"/>
    </source>
</evidence>